<evidence type="ECO:0000256" key="10">
    <source>
        <dbReference type="PIRSR" id="PIRSR000018-51"/>
    </source>
</evidence>
<feature type="binding site" description="covalent" evidence="9">
    <location>
        <position position="46"/>
    </location>
    <ligand>
        <name>heme c</name>
        <dbReference type="ChEBI" id="CHEBI:61717"/>
        <label>1</label>
    </ligand>
</feature>
<feature type="binding site" description="axial binding residue" evidence="10">
    <location>
        <position position="314"/>
    </location>
    <ligand>
        <name>heme c</name>
        <dbReference type="ChEBI" id="CHEBI:61717"/>
        <label>3</label>
    </ligand>
    <ligandPart>
        <name>Fe</name>
        <dbReference type="ChEBI" id="CHEBI:18248"/>
    </ligandPart>
</feature>
<evidence type="ECO:0000256" key="5">
    <source>
        <dbReference type="ARBA" id="ARBA00022729"/>
    </source>
</evidence>
<evidence type="ECO:0000256" key="1">
    <source>
        <dbReference type="ARBA" id="ARBA00004236"/>
    </source>
</evidence>
<name>A0A4Q9VUW8_9HYPH</name>
<dbReference type="Proteomes" id="UP000292781">
    <property type="component" value="Unassembled WGS sequence"/>
</dbReference>
<feature type="chain" id="PRO_5020756139" evidence="11">
    <location>
        <begin position="23"/>
        <end position="404"/>
    </location>
</feature>
<sequence length="404" mass="41615">MNPATFLLALAAAALAPTAAFAGDVDQADRIGRGAYQAVLGDCAGCHTAPGGAPFAGGAPIATPFGTLIPPNITPDRDTGIGDWSLDDFRSAMTRGVGHDGIRLYPAMPYPNYAKMPEPDIDDLWAFLGTIAPVKNDVDANQLPFPFSIRTLMIGWNLLEFTPKPFAPDAAQSAEWNRGAYLVQGPAHCGACHTPKTIFGGDDAGKALTGASLQGWWAPDITAAPTTGVGSWSKEELVAYLATGVNGHTIASGPMAEAIAASTSKMTPEDLGAIATYLKTLGPSDAARPTPLAASDPAMKHGAAIYVDNCSACHGGRGEGSKDLFPALASSPIVAQADATTLARMVVIGSQGVHTAAKPTTPAMPSLGWRLDDAAVADVLTFVRNSWGNAAARVTPGTVAKLRN</sequence>
<dbReference type="InterPro" id="IPR051459">
    <property type="entry name" value="Cytochrome_c-type_DH"/>
</dbReference>
<evidence type="ECO:0000259" key="12">
    <source>
        <dbReference type="PROSITE" id="PS51007"/>
    </source>
</evidence>
<feature type="binding site" description="axial binding residue" evidence="10">
    <location>
        <position position="47"/>
    </location>
    <ligand>
        <name>heme c</name>
        <dbReference type="ChEBI" id="CHEBI:61717"/>
        <label>1</label>
    </ligand>
    <ligandPart>
        <name>Fe</name>
        <dbReference type="ChEBI" id="CHEBI:18248"/>
    </ligandPart>
</feature>
<dbReference type="InterPro" id="IPR009056">
    <property type="entry name" value="Cyt_c-like_dom"/>
</dbReference>
<evidence type="ECO:0000256" key="8">
    <source>
        <dbReference type="ARBA" id="ARBA00023136"/>
    </source>
</evidence>
<keyword evidence="3 9" id="KW-0349">Heme</keyword>
<keyword evidence="8" id="KW-0472">Membrane</keyword>
<dbReference type="PANTHER" id="PTHR35008">
    <property type="entry name" value="BLL4482 PROTEIN-RELATED"/>
    <property type="match status" value="1"/>
</dbReference>
<reference evidence="13 14" key="1">
    <citation type="submission" date="2019-02" db="EMBL/GenBank/DDBJ databases">
        <title>Siculibacillus lacustris gen. nov., sp. nov., a new rosette-forming bacterium isolated from a freshwater crater lake (Lake St. Ana, Romania).</title>
        <authorList>
            <person name="Felfoldi T."/>
            <person name="Marton Z."/>
            <person name="Szabo A."/>
            <person name="Mentes A."/>
            <person name="Boka K."/>
            <person name="Marialigeti K."/>
            <person name="Mathe I."/>
            <person name="Koncz M."/>
            <person name="Schumann P."/>
            <person name="Toth E."/>
        </authorList>
    </citation>
    <scope>NUCLEOTIDE SEQUENCE [LARGE SCALE GENOMIC DNA]</scope>
    <source>
        <strain evidence="13 14">SA-279</strain>
    </source>
</reference>
<dbReference type="Gene3D" id="1.10.760.10">
    <property type="entry name" value="Cytochrome c-like domain"/>
    <property type="match status" value="2"/>
</dbReference>
<evidence type="ECO:0000256" key="3">
    <source>
        <dbReference type="ARBA" id="ARBA00022617"/>
    </source>
</evidence>
<evidence type="ECO:0000256" key="4">
    <source>
        <dbReference type="ARBA" id="ARBA00022723"/>
    </source>
</evidence>
<keyword evidence="6" id="KW-0677">Repeat</keyword>
<dbReference type="Pfam" id="PF00034">
    <property type="entry name" value="Cytochrom_C"/>
    <property type="match status" value="3"/>
</dbReference>
<dbReference type="EMBL" id="SJFN01000009">
    <property type="protein sequence ID" value="TBW38963.1"/>
    <property type="molecule type" value="Genomic_DNA"/>
</dbReference>
<accession>A0A4Q9VUW8</accession>
<dbReference type="SUPFAM" id="SSF46626">
    <property type="entry name" value="Cytochrome c"/>
    <property type="match status" value="3"/>
</dbReference>
<dbReference type="GO" id="GO:0005506">
    <property type="term" value="F:iron ion binding"/>
    <property type="evidence" value="ECO:0007669"/>
    <property type="project" value="InterPro"/>
</dbReference>
<feature type="binding site" description="covalent" evidence="9">
    <location>
        <position position="192"/>
    </location>
    <ligand>
        <name>heme c</name>
        <dbReference type="ChEBI" id="CHEBI:61717"/>
        <label>2</label>
    </ligand>
</feature>
<feature type="domain" description="Cytochrome c" evidence="12">
    <location>
        <begin position="297"/>
        <end position="387"/>
    </location>
</feature>
<evidence type="ECO:0000256" key="11">
    <source>
        <dbReference type="SAM" id="SignalP"/>
    </source>
</evidence>
<comment type="cofactor">
    <cofactor evidence="9">
        <name>heme c</name>
        <dbReference type="ChEBI" id="CHEBI:61717"/>
    </cofactor>
    <text evidence="9">Binds 3 heme c groups covalently per subunit.</text>
</comment>
<comment type="caution">
    <text evidence="13">The sequence shown here is derived from an EMBL/GenBank/DDBJ whole genome shotgun (WGS) entry which is preliminary data.</text>
</comment>
<evidence type="ECO:0000256" key="6">
    <source>
        <dbReference type="ARBA" id="ARBA00022737"/>
    </source>
</evidence>
<evidence type="ECO:0000313" key="14">
    <source>
        <dbReference type="Proteomes" id="UP000292781"/>
    </source>
</evidence>
<feature type="domain" description="Cytochrome c" evidence="12">
    <location>
        <begin position="27"/>
        <end position="132"/>
    </location>
</feature>
<feature type="binding site" description="covalent" evidence="9">
    <location>
        <position position="313"/>
    </location>
    <ligand>
        <name>heme c</name>
        <dbReference type="ChEBI" id="CHEBI:61717"/>
        <label>3</label>
    </ligand>
</feature>
<protein>
    <submittedName>
        <fullName evidence="13">C-type cytochrome</fullName>
    </submittedName>
</protein>
<evidence type="ECO:0000256" key="7">
    <source>
        <dbReference type="ARBA" id="ARBA00023004"/>
    </source>
</evidence>
<dbReference type="GO" id="GO:0009055">
    <property type="term" value="F:electron transfer activity"/>
    <property type="evidence" value="ECO:0007669"/>
    <property type="project" value="InterPro"/>
</dbReference>
<evidence type="ECO:0000313" key="13">
    <source>
        <dbReference type="EMBL" id="TBW38963.1"/>
    </source>
</evidence>
<feature type="binding site" description="covalent" evidence="9">
    <location>
        <position position="43"/>
    </location>
    <ligand>
        <name>heme c</name>
        <dbReference type="ChEBI" id="CHEBI:61717"/>
        <label>1</label>
    </ligand>
</feature>
<dbReference type="PIRSF" id="PIRSF000018">
    <property type="entry name" value="Mb_ADH_cyt_c"/>
    <property type="match status" value="1"/>
</dbReference>
<dbReference type="AlphaFoldDB" id="A0A4Q9VUW8"/>
<feature type="signal peptide" evidence="11">
    <location>
        <begin position="1"/>
        <end position="22"/>
    </location>
</feature>
<keyword evidence="2" id="KW-1003">Cell membrane</keyword>
<comment type="subcellular location">
    <subcellularLocation>
        <location evidence="1">Cell membrane</location>
    </subcellularLocation>
</comment>
<dbReference type="GO" id="GO:0005886">
    <property type="term" value="C:plasma membrane"/>
    <property type="evidence" value="ECO:0007669"/>
    <property type="project" value="UniProtKB-SubCell"/>
</dbReference>
<feature type="domain" description="Cytochrome c" evidence="12">
    <location>
        <begin position="174"/>
        <end position="282"/>
    </location>
</feature>
<dbReference type="PANTHER" id="PTHR35008:SF8">
    <property type="entry name" value="ALCOHOL DEHYDROGENASE CYTOCHROME C SUBUNIT"/>
    <property type="match status" value="1"/>
</dbReference>
<dbReference type="InterPro" id="IPR036909">
    <property type="entry name" value="Cyt_c-like_dom_sf"/>
</dbReference>
<keyword evidence="14" id="KW-1185">Reference proteome</keyword>
<keyword evidence="5 11" id="KW-0732">Signal</keyword>
<dbReference type="GO" id="GO:0016614">
    <property type="term" value="F:oxidoreductase activity, acting on CH-OH group of donors"/>
    <property type="evidence" value="ECO:0007669"/>
    <property type="project" value="InterPro"/>
</dbReference>
<evidence type="ECO:0000256" key="2">
    <source>
        <dbReference type="ARBA" id="ARBA00022475"/>
    </source>
</evidence>
<gene>
    <name evidence="13" type="ORF">EYW49_07480</name>
</gene>
<dbReference type="GO" id="GO:0020037">
    <property type="term" value="F:heme binding"/>
    <property type="evidence" value="ECO:0007669"/>
    <property type="project" value="InterPro"/>
</dbReference>
<dbReference type="InterPro" id="IPR014353">
    <property type="entry name" value="Membr-bd_ADH_cyt_c"/>
</dbReference>
<evidence type="ECO:0000256" key="9">
    <source>
        <dbReference type="PIRSR" id="PIRSR000018-50"/>
    </source>
</evidence>
<dbReference type="PROSITE" id="PS51007">
    <property type="entry name" value="CYTC"/>
    <property type="match status" value="3"/>
</dbReference>
<organism evidence="13 14">
    <name type="scientific">Siculibacillus lacustris</name>
    <dbReference type="NCBI Taxonomy" id="1549641"/>
    <lineage>
        <taxon>Bacteria</taxon>
        <taxon>Pseudomonadati</taxon>
        <taxon>Pseudomonadota</taxon>
        <taxon>Alphaproteobacteria</taxon>
        <taxon>Hyphomicrobiales</taxon>
        <taxon>Ancalomicrobiaceae</taxon>
        <taxon>Siculibacillus</taxon>
    </lineage>
</organism>
<feature type="binding site" description="axial binding residue" evidence="10">
    <location>
        <position position="193"/>
    </location>
    <ligand>
        <name>heme c</name>
        <dbReference type="ChEBI" id="CHEBI:61717"/>
        <label>2</label>
    </ligand>
    <ligandPart>
        <name>Fe</name>
        <dbReference type="ChEBI" id="CHEBI:18248"/>
    </ligandPart>
</feature>
<feature type="binding site" description="covalent" evidence="9">
    <location>
        <position position="189"/>
    </location>
    <ligand>
        <name>heme c</name>
        <dbReference type="ChEBI" id="CHEBI:61717"/>
        <label>2</label>
    </ligand>
</feature>
<dbReference type="OrthoDB" id="9811281at2"/>
<keyword evidence="4 10" id="KW-0479">Metal-binding</keyword>
<dbReference type="RefSeq" id="WP_131307798.1">
    <property type="nucleotide sequence ID" value="NZ_SJFN01000009.1"/>
</dbReference>
<feature type="binding site" description="covalent" evidence="9">
    <location>
        <position position="310"/>
    </location>
    <ligand>
        <name>heme c</name>
        <dbReference type="ChEBI" id="CHEBI:61717"/>
        <label>3</label>
    </ligand>
</feature>
<proteinExistence type="predicted"/>
<keyword evidence="7 10" id="KW-0408">Iron</keyword>